<name>A0A4C2A2S1_EUMVA</name>
<evidence type="ECO:0000256" key="1">
    <source>
        <dbReference type="SAM" id="MobiDB-lite"/>
    </source>
</evidence>
<evidence type="ECO:0000313" key="2">
    <source>
        <dbReference type="EMBL" id="GBP93513.1"/>
    </source>
</evidence>
<gene>
    <name evidence="2" type="ORF">EVAR_98265_1</name>
</gene>
<proteinExistence type="predicted"/>
<dbReference type="Proteomes" id="UP000299102">
    <property type="component" value="Unassembled WGS sequence"/>
</dbReference>
<reference evidence="2 3" key="1">
    <citation type="journal article" date="2019" name="Commun. Biol.">
        <title>The bagworm genome reveals a unique fibroin gene that provides high tensile strength.</title>
        <authorList>
            <person name="Kono N."/>
            <person name="Nakamura H."/>
            <person name="Ohtoshi R."/>
            <person name="Tomita M."/>
            <person name="Numata K."/>
            <person name="Arakawa K."/>
        </authorList>
    </citation>
    <scope>NUCLEOTIDE SEQUENCE [LARGE SCALE GENOMIC DNA]</scope>
</reference>
<dbReference type="EMBL" id="BGZK01002387">
    <property type="protein sequence ID" value="GBP93513.1"/>
    <property type="molecule type" value="Genomic_DNA"/>
</dbReference>
<organism evidence="2 3">
    <name type="scientific">Eumeta variegata</name>
    <name type="common">Bagworm moth</name>
    <name type="synonym">Eumeta japonica</name>
    <dbReference type="NCBI Taxonomy" id="151549"/>
    <lineage>
        <taxon>Eukaryota</taxon>
        <taxon>Metazoa</taxon>
        <taxon>Ecdysozoa</taxon>
        <taxon>Arthropoda</taxon>
        <taxon>Hexapoda</taxon>
        <taxon>Insecta</taxon>
        <taxon>Pterygota</taxon>
        <taxon>Neoptera</taxon>
        <taxon>Endopterygota</taxon>
        <taxon>Lepidoptera</taxon>
        <taxon>Glossata</taxon>
        <taxon>Ditrysia</taxon>
        <taxon>Tineoidea</taxon>
        <taxon>Psychidae</taxon>
        <taxon>Oiketicinae</taxon>
        <taxon>Eumeta</taxon>
    </lineage>
</organism>
<protein>
    <submittedName>
        <fullName evidence="2">Uncharacterized protein</fullName>
    </submittedName>
</protein>
<keyword evidence="3" id="KW-1185">Reference proteome</keyword>
<comment type="caution">
    <text evidence="2">The sequence shown here is derived from an EMBL/GenBank/DDBJ whole genome shotgun (WGS) entry which is preliminary data.</text>
</comment>
<feature type="compositionally biased region" description="Basic and acidic residues" evidence="1">
    <location>
        <begin position="95"/>
        <end position="105"/>
    </location>
</feature>
<feature type="compositionally biased region" description="Low complexity" evidence="1">
    <location>
        <begin position="129"/>
        <end position="141"/>
    </location>
</feature>
<dbReference type="AlphaFoldDB" id="A0A4C2A2S1"/>
<accession>A0A4C2A2S1</accession>
<feature type="region of interest" description="Disordered" evidence="1">
    <location>
        <begin position="1"/>
        <end position="21"/>
    </location>
</feature>
<feature type="region of interest" description="Disordered" evidence="1">
    <location>
        <begin position="93"/>
        <end position="141"/>
    </location>
</feature>
<sequence length="141" mass="15171">MKKKEEGRRRRTREDEDAARSRTALAAAVGCVDSLISGRRARSVRSTPTRVTDACRLDPVGVHQRPTTGGQLCAACSALPPALGHYLFNPVPPPDAERMRGDARPRVVGSPMTSQLTRQNEEVEGRGSLTRTALAAAPTRG</sequence>
<feature type="compositionally biased region" description="Basic and acidic residues" evidence="1">
    <location>
        <begin position="1"/>
        <end position="20"/>
    </location>
</feature>
<evidence type="ECO:0000313" key="3">
    <source>
        <dbReference type="Proteomes" id="UP000299102"/>
    </source>
</evidence>